<evidence type="ECO:0000313" key="6">
    <source>
        <dbReference type="Proteomes" id="UP000318582"/>
    </source>
</evidence>
<keyword evidence="6" id="KW-1185">Reference proteome</keyword>
<dbReference type="EMBL" id="QEAQ01000127">
    <property type="protein sequence ID" value="TPX55111.1"/>
    <property type="molecule type" value="Genomic_DNA"/>
</dbReference>
<dbReference type="SFLD" id="SFLDG00358">
    <property type="entry name" value="Main_(cytGST)"/>
    <property type="match status" value="1"/>
</dbReference>
<dbReference type="Proteomes" id="UP000318582">
    <property type="component" value="Unassembled WGS sequence"/>
</dbReference>
<comment type="caution">
    <text evidence="5">The sequence shown here is derived from an EMBL/GenBank/DDBJ whole genome shotgun (WGS) entry which is preliminary data.</text>
</comment>
<evidence type="ECO:0000256" key="2">
    <source>
        <dbReference type="RuleBase" id="RU003494"/>
    </source>
</evidence>
<accession>A0A507DUG0</accession>
<sequence>MVMHLKAYLDFNKGEHKAKSHTKYNPNGRIPTLVDETGFTLWESGVIITYLVEKDDTKHTISAASAEEKYQQLQWLFLQAAWFKLFHAEKIPSAIERYQNEILRVLGVLESELSKRSYLVGDKATVADPSFIPWNNFAFAVLLLEDTDVAAKFEQEARDNSSFSDLKLHNAKLADAALAKEAGAHSRLRSARRAK</sequence>
<reference evidence="5 6" key="1">
    <citation type="journal article" date="2019" name="Sci. Rep.">
        <title>Comparative genomics of chytrid fungi reveal insights into the obligate biotrophic and pathogenic lifestyle of Synchytrium endobioticum.</title>
        <authorList>
            <person name="van de Vossenberg B.T.L.H."/>
            <person name="Warris S."/>
            <person name="Nguyen H.D.T."/>
            <person name="van Gent-Pelzer M.P.E."/>
            <person name="Joly D.L."/>
            <person name="van de Geest H.C."/>
            <person name="Bonants P.J.M."/>
            <person name="Smith D.S."/>
            <person name="Levesque C.A."/>
            <person name="van der Lee T.A.J."/>
        </authorList>
    </citation>
    <scope>NUCLEOTIDE SEQUENCE [LARGE SCALE GENOMIC DNA]</scope>
    <source>
        <strain evidence="5 6">CBS 809.83</strain>
    </source>
</reference>
<evidence type="ECO:0000259" key="4">
    <source>
        <dbReference type="PROSITE" id="PS50405"/>
    </source>
</evidence>
<dbReference type="SFLD" id="SFLDS00019">
    <property type="entry name" value="Glutathione_Transferase_(cytos"/>
    <property type="match status" value="1"/>
</dbReference>
<evidence type="ECO:0000256" key="1">
    <source>
        <dbReference type="ARBA" id="ARBA00007409"/>
    </source>
</evidence>
<dbReference type="Pfam" id="PF02798">
    <property type="entry name" value="GST_N"/>
    <property type="match status" value="1"/>
</dbReference>
<dbReference type="PANTHER" id="PTHR44051">
    <property type="entry name" value="GLUTATHIONE S-TRANSFERASE-RELATED"/>
    <property type="match status" value="1"/>
</dbReference>
<comment type="similarity">
    <text evidence="1 2">Belongs to the GST superfamily.</text>
</comment>
<proteinExistence type="inferred from homology"/>
<dbReference type="InterPro" id="IPR036282">
    <property type="entry name" value="Glutathione-S-Trfase_C_sf"/>
</dbReference>
<dbReference type="InterPro" id="IPR036249">
    <property type="entry name" value="Thioredoxin-like_sf"/>
</dbReference>
<dbReference type="SUPFAM" id="SSF52833">
    <property type="entry name" value="Thioredoxin-like"/>
    <property type="match status" value="1"/>
</dbReference>
<dbReference type="Pfam" id="PF00043">
    <property type="entry name" value="GST_C"/>
    <property type="match status" value="1"/>
</dbReference>
<dbReference type="InterPro" id="IPR004046">
    <property type="entry name" value="GST_C"/>
</dbReference>
<dbReference type="InterPro" id="IPR040079">
    <property type="entry name" value="Glutathione_S-Trfase"/>
</dbReference>
<dbReference type="Gene3D" id="1.20.1050.130">
    <property type="match status" value="1"/>
</dbReference>
<organism evidence="5 6">
    <name type="scientific">Powellomyces hirtus</name>
    <dbReference type="NCBI Taxonomy" id="109895"/>
    <lineage>
        <taxon>Eukaryota</taxon>
        <taxon>Fungi</taxon>
        <taxon>Fungi incertae sedis</taxon>
        <taxon>Chytridiomycota</taxon>
        <taxon>Chytridiomycota incertae sedis</taxon>
        <taxon>Chytridiomycetes</taxon>
        <taxon>Spizellomycetales</taxon>
        <taxon>Powellomycetaceae</taxon>
        <taxon>Powellomyces</taxon>
    </lineage>
</organism>
<dbReference type="InterPro" id="IPR004045">
    <property type="entry name" value="Glutathione_S-Trfase_N"/>
</dbReference>
<feature type="domain" description="GST N-terminal" evidence="3">
    <location>
        <begin position="1"/>
        <end position="59"/>
    </location>
</feature>
<gene>
    <name evidence="5" type="ORF">PhCBS80983_g05586</name>
</gene>
<dbReference type="PANTHER" id="PTHR44051:SF3">
    <property type="entry name" value="TRANSCRIPTIONAL REGULATOR URE2"/>
    <property type="match status" value="1"/>
</dbReference>
<feature type="domain" description="GST C-terminal" evidence="4">
    <location>
        <begin position="59"/>
        <end position="195"/>
    </location>
</feature>
<dbReference type="PROSITE" id="PS50404">
    <property type="entry name" value="GST_NTER"/>
    <property type="match status" value="1"/>
</dbReference>
<dbReference type="STRING" id="109895.A0A507DUG0"/>
<evidence type="ECO:0000313" key="5">
    <source>
        <dbReference type="EMBL" id="TPX55111.1"/>
    </source>
</evidence>
<dbReference type="PROSITE" id="PS50405">
    <property type="entry name" value="GST_CTER"/>
    <property type="match status" value="1"/>
</dbReference>
<dbReference type="InterPro" id="IPR010987">
    <property type="entry name" value="Glutathione-S-Trfase_C-like"/>
</dbReference>
<name>A0A507DUG0_9FUNG</name>
<evidence type="ECO:0008006" key="7">
    <source>
        <dbReference type="Google" id="ProtNLM"/>
    </source>
</evidence>
<dbReference type="SUPFAM" id="SSF47616">
    <property type="entry name" value="GST C-terminal domain-like"/>
    <property type="match status" value="1"/>
</dbReference>
<protein>
    <recommendedName>
        <fullName evidence="7">Glutathione transferase</fullName>
    </recommendedName>
</protein>
<dbReference type="AlphaFoldDB" id="A0A507DUG0"/>
<evidence type="ECO:0000259" key="3">
    <source>
        <dbReference type="PROSITE" id="PS50404"/>
    </source>
</evidence>